<feature type="chain" id="PRO_5037483682" description="WG repeat-containing protein" evidence="1">
    <location>
        <begin position="20"/>
        <end position="272"/>
    </location>
</feature>
<evidence type="ECO:0000313" key="3">
    <source>
        <dbReference type="Proteomes" id="UP000628448"/>
    </source>
</evidence>
<accession>A0A931E893</accession>
<dbReference type="Proteomes" id="UP000628448">
    <property type="component" value="Unassembled WGS sequence"/>
</dbReference>
<dbReference type="InterPro" id="IPR011042">
    <property type="entry name" value="6-blade_b-propeller_TolB-like"/>
</dbReference>
<gene>
    <name evidence="2" type="ORF">I5907_04805</name>
</gene>
<protein>
    <recommendedName>
        <fullName evidence="4">WG repeat-containing protein</fullName>
    </recommendedName>
</protein>
<evidence type="ECO:0008006" key="4">
    <source>
        <dbReference type="Google" id="ProtNLM"/>
    </source>
</evidence>
<reference evidence="2" key="1">
    <citation type="submission" date="2020-11" db="EMBL/GenBank/DDBJ databases">
        <title>Bacterial whole genome sequence for Panacibacter sp. DH6.</title>
        <authorList>
            <person name="Le V."/>
            <person name="Ko S."/>
            <person name="Ahn C.-Y."/>
            <person name="Oh H.-M."/>
        </authorList>
    </citation>
    <scope>NUCLEOTIDE SEQUENCE</scope>
    <source>
        <strain evidence="2">DH6</strain>
    </source>
</reference>
<comment type="caution">
    <text evidence="2">The sequence shown here is derived from an EMBL/GenBank/DDBJ whole genome shotgun (WGS) entry which is preliminary data.</text>
</comment>
<feature type="signal peptide" evidence="1">
    <location>
        <begin position="1"/>
        <end position="19"/>
    </location>
</feature>
<dbReference type="Gene3D" id="2.120.10.30">
    <property type="entry name" value="TolB, C-terminal domain"/>
    <property type="match status" value="1"/>
</dbReference>
<sequence>MGRLVCLFVTCFIALSVHATGNDTALQLVKEKHLPGNYKDFYADNFGNVFLVSLNNQVKKLNQQFDSAGVFNDIRRYGDIYKLDVTNPLKILVYYRDFTTIVILDRFLNVRNTIDLRNAGIMQAKAVAQSYDNNYWVFDELNGKIKKVDDNGTVLLESPDLRILFAYEYNPQYITDTDGALYLYDTKKGWTIFDYYGAFKKRVDVTGWKDVSVNRNVLRGLDSCCLQNYNVATFAQQQVPAGAALLNAVKIQQQLNRFFVLNNQGLFLYSTK</sequence>
<dbReference type="EMBL" id="JADWYR010000001">
    <property type="protein sequence ID" value="MBG9375541.1"/>
    <property type="molecule type" value="Genomic_DNA"/>
</dbReference>
<name>A0A931E893_9BACT</name>
<dbReference type="RefSeq" id="WP_196989588.1">
    <property type="nucleotide sequence ID" value="NZ_JADWYR010000001.1"/>
</dbReference>
<keyword evidence="3" id="KW-1185">Reference proteome</keyword>
<evidence type="ECO:0000256" key="1">
    <source>
        <dbReference type="SAM" id="SignalP"/>
    </source>
</evidence>
<proteinExistence type="predicted"/>
<dbReference type="AlphaFoldDB" id="A0A931E893"/>
<organism evidence="2 3">
    <name type="scientific">Panacibacter microcysteis</name>
    <dbReference type="NCBI Taxonomy" id="2793269"/>
    <lineage>
        <taxon>Bacteria</taxon>
        <taxon>Pseudomonadati</taxon>
        <taxon>Bacteroidota</taxon>
        <taxon>Chitinophagia</taxon>
        <taxon>Chitinophagales</taxon>
        <taxon>Chitinophagaceae</taxon>
        <taxon>Panacibacter</taxon>
    </lineage>
</organism>
<dbReference type="SUPFAM" id="SSF101898">
    <property type="entry name" value="NHL repeat"/>
    <property type="match status" value="1"/>
</dbReference>
<evidence type="ECO:0000313" key="2">
    <source>
        <dbReference type="EMBL" id="MBG9375541.1"/>
    </source>
</evidence>
<keyword evidence="1" id="KW-0732">Signal</keyword>